<dbReference type="InterPro" id="IPR036396">
    <property type="entry name" value="Cyt_P450_sf"/>
</dbReference>
<keyword evidence="4 5" id="KW-0408">Iron</keyword>
<dbReference type="PANTHER" id="PTHR46300">
    <property type="entry name" value="P450, PUTATIVE (EUROFUNG)-RELATED-RELATED"/>
    <property type="match status" value="1"/>
</dbReference>
<dbReference type="InterPro" id="IPR050364">
    <property type="entry name" value="Cytochrome_P450_fung"/>
</dbReference>
<proteinExistence type="inferred from homology"/>
<evidence type="ECO:0000256" key="5">
    <source>
        <dbReference type="RuleBase" id="RU000461"/>
    </source>
</evidence>
<gene>
    <name evidence="7" type="ORF">PG994_004738</name>
</gene>
<dbReference type="InterPro" id="IPR001128">
    <property type="entry name" value="Cyt_P450"/>
</dbReference>
<dbReference type="InterPro" id="IPR017972">
    <property type="entry name" value="Cyt_P450_CS"/>
</dbReference>
<dbReference type="PRINTS" id="PR00463">
    <property type="entry name" value="EP450I"/>
</dbReference>
<keyword evidence="3 5" id="KW-0560">Oxidoreductase</keyword>
<keyword evidence="6" id="KW-0472">Membrane</keyword>
<evidence type="ECO:0000256" key="6">
    <source>
        <dbReference type="SAM" id="Phobius"/>
    </source>
</evidence>
<dbReference type="PANTHER" id="PTHR46300:SF5">
    <property type="entry name" value="CYTOCHROME P450"/>
    <property type="match status" value="1"/>
</dbReference>
<dbReference type="RefSeq" id="XP_066718314.1">
    <property type="nucleotide sequence ID" value="XM_066856147.1"/>
</dbReference>
<evidence type="ECO:0000256" key="1">
    <source>
        <dbReference type="ARBA" id="ARBA00010617"/>
    </source>
</evidence>
<evidence type="ECO:0000256" key="3">
    <source>
        <dbReference type="ARBA" id="ARBA00023002"/>
    </source>
</evidence>
<accession>A0ABR1VRF6</accession>
<dbReference type="InterPro" id="IPR002401">
    <property type="entry name" value="Cyt_P450_E_grp-I"/>
</dbReference>
<keyword evidence="2 5" id="KW-0479">Metal-binding</keyword>
<dbReference type="PROSITE" id="PS00086">
    <property type="entry name" value="CYTOCHROME_P450"/>
    <property type="match status" value="1"/>
</dbReference>
<keyword evidence="6" id="KW-0812">Transmembrane</keyword>
<evidence type="ECO:0000313" key="8">
    <source>
        <dbReference type="Proteomes" id="UP001480595"/>
    </source>
</evidence>
<reference evidence="7 8" key="1">
    <citation type="submission" date="2023-01" db="EMBL/GenBank/DDBJ databases">
        <title>Analysis of 21 Apiospora genomes using comparative genomics revels a genus with tremendous synthesis potential of carbohydrate active enzymes and secondary metabolites.</title>
        <authorList>
            <person name="Sorensen T."/>
        </authorList>
    </citation>
    <scope>NUCLEOTIDE SEQUENCE [LARGE SCALE GENOMIC DNA]</scope>
    <source>
        <strain evidence="7 8">CBS 135458</strain>
    </source>
</reference>
<dbReference type="EMBL" id="JAQQWL010000005">
    <property type="protein sequence ID" value="KAK8073839.1"/>
    <property type="molecule type" value="Genomic_DNA"/>
</dbReference>
<keyword evidence="5" id="KW-0503">Monooxygenase</keyword>
<keyword evidence="6" id="KW-1133">Transmembrane helix</keyword>
<evidence type="ECO:0000313" key="7">
    <source>
        <dbReference type="EMBL" id="KAK8073839.1"/>
    </source>
</evidence>
<organism evidence="7 8">
    <name type="scientific">Apiospora phragmitis</name>
    <dbReference type="NCBI Taxonomy" id="2905665"/>
    <lineage>
        <taxon>Eukaryota</taxon>
        <taxon>Fungi</taxon>
        <taxon>Dikarya</taxon>
        <taxon>Ascomycota</taxon>
        <taxon>Pezizomycotina</taxon>
        <taxon>Sordariomycetes</taxon>
        <taxon>Xylariomycetidae</taxon>
        <taxon>Amphisphaeriales</taxon>
        <taxon>Apiosporaceae</taxon>
        <taxon>Apiospora</taxon>
    </lineage>
</organism>
<comment type="similarity">
    <text evidence="1 5">Belongs to the cytochrome P450 family.</text>
</comment>
<feature type="transmembrane region" description="Helical" evidence="6">
    <location>
        <begin position="6"/>
        <end position="23"/>
    </location>
</feature>
<dbReference type="SUPFAM" id="SSF48264">
    <property type="entry name" value="Cytochrome P450"/>
    <property type="match status" value="1"/>
</dbReference>
<evidence type="ECO:0000256" key="2">
    <source>
        <dbReference type="ARBA" id="ARBA00022723"/>
    </source>
</evidence>
<dbReference type="GeneID" id="92089210"/>
<protein>
    <submittedName>
        <fullName evidence="7">Cytochrome p450 1a2</fullName>
    </submittedName>
</protein>
<dbReference type="CDD" id="cd11065">
    <property type="entry name" value="CYP64-like"/>
    <property type="match status" value="1"/>
</dbReference>
<sequence length="515" mass="57529">MDSQVHGLIGALFFAALVVFILWKSRFGRRNPYPLPPGPPRRFFIGNLGQVSADQPERDYMRWSIEYSSDVIYVNMLGQHMVVLNSAVAATDLLDQRGANYCDRPDFTLFEIMGWGRTLTFLKWGDQFKLHRKMFQSTFSRSNVGMFRPMQLQESRKAVRSLIKGPGSWRESTLLMTTSIIFRIAFGQEVPSESSPYCEMTKAASQATAAGGIAGTSLVDIFPPIRFLPDWLNPSAALRHARVSRKAIQAVHDQPWDANMRAIEANTAPSSFMKIHWDRFVENAKGGRPQEASLADIKGATGASIIAGGNTTWATVLSCMLFLTRHPESQRVIQARLDMILYPEGQGRLPAFGDRCELKCLDDFIMETMRCLPLNPLNIPHKSLRDDVYRGMLIPAGTMVLTNTAAMATDAGTYKNPLVFDPSRYDRGEPYPLGNFGFGRRKCPGNWLALESVYMFLATFLAAFELEQALDDEGKPKIPEPGVSVGLGGHPLPFECVLKVRSQEMARLLLMEEDA</sequence>
<name>A0ABR1VRF6_9PEZI</name>
<comment type="caution">
    <text evidence="7">The sequence shown here is derived from an EMBL/GenBank/DDBJ whole genome shotgun (WGS) entry which is preliminary data.</text>
</comment>
<dbReference type="Gene3D" id="1.10.630.10">
    <property type="entry name" value="Cytochrome P450"/>
    <property type="match status" value="1"/>
</dbReference>
<dbReference type="Proteomes" id="UP001480595">
    <property type="component" value="Unassembled WGS sequence"/>
</dbReference>
<evidence type="ECO:0000256" key="4">
    <source>
        <dbReference type="ARBA" id="ARBA00023004"/>
    </source>
</evidence>
<keyword evidence="8" id="KW-1185">Reference proteome</keyword>
<keyword evidence="5" id="KW-0349">Heme</keyword>
<dbReference type="Pfam" id="PF00067">
    <property type="entry name" value="p450"/>
    <property type="match status" value="1"/>
</dbReference>